<dbReference type="InterPro" id="IPR039717">
    <property type="entry name" value="Hgh1"/>
</dbReference>
<dbReference type="Gramene" id="OMERI10G07100.1">
    <property type="protein sequence ID" value="OMERI10G07100.1"/>
    <property type="gene ID" value="OMERI10G07100"/>
</dbReference>
<dbReference type="PANTHER" id="PTHR13387:SF9">
    <property type="entry name" value="PROTEIN HGH1 HOMOLOG"/>
    <property type="match status" value="1"/>
</dbReference>
<evidence type="ECO:0000259" key="4">
    <source>
        <dbReference type="Pfam" id="PF04064"/>
    </source>
</evidence>
<feature type="domain" description="Protein HGH1 C-terminal" evidence="4">
    <location>
        <begin position="289"/>
        <end position="334"/>
    </location>
</feature>
<organism evidence="5">
    <name type="scientific">Oryza meridionalis</name>
    <dbReference type="NCBI Taxonomy" id="40149"/>
    <lineage>
        <taxon>Eukaryota</taxon>
        <taxon>Viridiplantae</taxon>
        <taxon>Streptophyta</taxon>
        <taxon>Embryophyta</taxon>
        <taxon>Tracheophyta</taxon>
        <taxon>Spermatophyta</taxon>
        <taxon>Magnoliopsida</taxon>
        <taxon>Liliopsida</taxon>
        <taxon>Poales</taxon>
        <taxon>Poaceae</taxon>
        <taxon>BOP clade</taxon>
        <taxon>Oryzoideae</taxon>
        <taxon>Oryzeae</taxon>
        <taxon>Oryzinae</taxon>
        <taxon>Oryza</taxon>
    </lineage>
</organism>
<proteinExistence type="inferred from homology"/>
<reference evidence="5" key="2">
    <citation type="submission" date="2018-05" db="EMBL/GenBank/DDBJ databases">
        <title>OmerRS3 (Oryza meridionalis Reference Sequence Version 3).</title>
        <authorList>
            <person name="Zhang J."/>
            <person name="Kudrna D."/>
            <person name="Lee S."/>
            <person name="Talag J."/>
            <person name="Welchert J."/>
            <person name="Wing R.A."/>
        </authorList>
    </citation>
    <scope>NUCLEOTIDE SEQUENCE [LARGE SCALE GENOMIC DNA]</scope>
    <source>
        <strain evidence="5">cv. OR44</strain>
    </source>
</reference>
<protein>
    <recommendedName>
        <fullName evidence="2">Protein HGH1 homolog</fullName>
    </recommendedName>
</protein>
<dbReference type="InterPro" id="IPR007206">
    <property type="entry name" value="Protein_HGH1_C"/>
</dbReference>
<dbReference type="InterPro" id="IPR011989">
    <property type="entry name" value="ARM-like"/>
</dbReference>
<evidence type="ECO:0000256" key="1">
    <source>
        <dbReference type="ARBA" id="ARBA00006712"/>
    </source>
</evidence>
<keyword evidence="6" id="KW-1185">Reference proteome</keyword>
<evidence type="ECO:0000313" key="5">
    <source>
        <dbReference type="EnsemblPlants" id="OMERI10G07100.1"/>
    </source>
</evidence>
<evidence type="ECO:0000313" key="6">
    <source>
        <dbReference type="Proteomes" id="UP000008021"/>
    </source>
</evidence>
<comment type="similarity">
    <text evidence="1">Belongs to the HGH1 family.</text>
</comment>
<dbReference type="STRING" id="40149.A0A0E0EXS3"/>
<dbReference type="PANTHER" id="PTHR13387">
    <property type="entry name" value="PROTEIN HGH1 HOMOLOG"/>
    <property type="match status" value="1"/>
</dbReference>
<dbReference type="Proteomes" id="UP000008021">
    <property type="component" value="Chromosome 10"/>
</dbReference>
<dbReference type="Pfam" id="PF04063">
    <property type="entry name" value="DUF383"/>
    <property type="match status" value="1"/>
</dbReference>
<evidence type="ECO:0000256" key="2">
    <source>
        <dbReference type="ARBA" id="ARBA00014076"/>
    </source>
</evidence>
<dbReference type="AlphaFoldDB" id="A0A0E0EXS3"/>
<sequence length="380" mass="42045">MADELDELLGFLSSPQANVRGPAVGVVRGMTGDADGLRDLAARSDRALPALLRLMLDSASAGDRGAGEAAADSLVNLSQDDALSAQLVSLGAVVTAMDVIAKRGDEQPGLARCLVRLLANLTEVESGVAALLQVENENKQGSYVSKLVRSFCRPSSESEDEYTFEHVASILVNISKFEDGRRIIMEPENGLLKQIIRQPDSINELRKKGVVGTICNCCFEADTQIQYLLSLGKYLWPTLLLPLAGKNDKCSYVYGKDDRLKMPPELANTLSHKREAIENSEIRQKALEAIYMIILQDEGRRAFWSINGPRILQVGYEDEEDSKVMEAYELIGSLVSPPRLSFYFFYMLLMLLLLDAEYLSVRNNEFLFLSPFVPKLNLSI</sequence>
<dbReference type="InterPro" id="IPR007205">
    <property type="entry name" value="Protein_HGH1_N"/>
</dbReference>
<dbReference type="EnsemblPlants" id="OMERI10G07100.1">
    <property type="protein sequence ID" value="OMERI10G07100.1"/>
    <property type="gene ID" value="OMERI10G07100"/>
</dbReference>
<reference evidence="5" key="1">
    <citation type="submission" date="2015-04" db="UniProtKB">
        <authorList>
            <consortium name="EnsemblPlants"/>
        </authorList>
    </citation>
    <scope>IDENTIFICATION</scope>
</reference>
<dbReference type="HOGENOM" id="CLU_037769_0_0_1"/>
<dbReference type="SUPFAM" id="SSF48371">
    <property type="entry name" value="ARM repeat"/>
    <property type="match status" value="1"/>
</dbReference>
<name>A0A0E0EXS3_9ORYZ</name>
<dbReference type="Gene3D" id="1.25.10.10">
    <property type="entry name" value="Leucine-rich Repeat Variant"/>
    <property type="match status" value="1"/>
</dbReference>
<dbReference type="eggNOG" id="KOG2973">
    <property type="taxonomic scope" value="Eukaryota"/>
</dbReference>
<feature type="domain" description="Protein HGH1 N-terminal" evidence="3">
    <location>
        <begin position="106"/>
        <end position="284"/>
    </location>
</feature>
<dbReference type="InterPro" id="IPR016024">
    <property type="entry name" value="ARM-type_fold"/>
</dbReference>
<accession>A0A0E0EXS3</accession>
<evidence type="ECO:0000259" key="3">
    <source>
        <dbReference type="Pfam" id="PF04063"/>
    </source>
</evidence>
<dbReference type="Pfam" id="PF04064">
    <property type="entry name" value="DUF384"/>
    <property type="match status" value="1"/>
</dbReference>